<evidence type="ECO:0000313" key="2">
    <source>
        <dbReference type="EMBL" id="CAG6395065.1"/>
    </source>
</evidence>
<comment type="caution">
    <text evidence="2">The sequence shown here is derived from an EMBL/GenBank/DDBJ whole genome shotgun (WGS) entry which is preliminary data.</text>
</comment>
<name>A0A9W4DT28_9ACTN</name>
<feature type="region of interest" description="Disordered" evidence="1">
    <location>
        <begin position="1"/>
        <end position="64"/>
    </location>
</feature>
<dbReference type="EMBL" id="CAJSLV010000059">
    <property type="protein sequence ID" value="CAG6395065.1"/>
    <property type="molecule type" value="Genomic_DNA"/>
</dbReference>
<sequence>MVLRPRPPGRPRHRHRHPTRPRPRRQRLRRLHPELDHLDRRQHHRSTADRELLNRASTAGLRDGRLHDARHTAGIILLILGVPDTVVDAVKGGNPASPPACAAATST</sequence>
<organism evidence="2 3">
    <name type="scientific">Actinacidiphila cocklensis</name>
    <dbReference type="NCBI Taxonomy" id="887465"/>
    <lineage>
        <taxon>Bacteria</taxon>
        <taxon>Bacillati</taxon>
        <taxon>Actinomycetota</taxon>
        <taxon>Actinomycetes</taxon>
        <taxon>Kitasatosporales</taxon>
        <taxon>Streptomycetaceae</taxon>
        <taxon>Actinacidiphila</taxon>
    </lineage>
</organism>
<proteinExistence type="predicted"/>
<dbReference type="AlphaFoldDB" id="A0A9W4DT28"/>
<keyword evidence="3" id="KW-1185">Reference proteome</keyword>
<protein>
    <submittedName>
        <fullName evidence="2">Uncharacterized protein</fullName>
    </submittedName>
</protein>
<feature type="compositionally biased region" description="Basic residues" evidence="1">
    <location>
        <begin position="7"/>
        <end position="30"/>
    </location>
</feature>
<evidence type="ECO:0000256" key="1">
    <source>
        <dbReference type="SAM" id="MobiDB-lite"/>
    </source>
</evidence>
<accession>A0A9W4DT28</accession>
<dbReference type="Proteomes" id="UP001152519">
    <property type="component" value="Unassembled WGS sequence"/>
</dbReference>
<reference evidence="2" key="1">
    <citation type="submission" date="2021-05" db="EMBL/GenBank/DDBJ databases">
        <authorList>
            <person name="Arsene-Ploetze F."/>
        </authorList>
    </citation>
    <scope>NUCLEOTIDE SEQUENCE</scope>
    <source>
        <strain evidence="2">DSM 42138</strain>
    </source>
</reference>
<evidence type="ECO:0000313" key="3">
    <source>
        <dbReference type="Proteomes" id="UP001152519"/>
    </source>
</evidence>
<gene>
    <name evidence="2" type="ORF">SCOCK_30298</name>
</gene>